<dbReference type="EMBL" id="ADGK01000358">
    <property type="protein sequence ID" value="EFE20975.1"/>
    <property type="molecule type" value="Genomic_DNA"/>
</dbReference>
<name>D4FB85_EDWTA</name>
<gene>
    <name evidence="1" type="ORF">EDWATA_04056</name>
</gene>
<dbReference type="Proteomes" id="UP000003692">
    <property type="component" value="Unassembled WGS sequence"/>
</dbReference>
<accession>D4FB85</accession>
<proteinExistence type="predicted"/>
<organism evidence="1 2">
    <name type="scientific">Edwardsiella tarda ATCC 23685</name>
    <dbReference type="NCBI Taxonomy" id="500638"/>
    <lineage>
        <taxon>Bacteria</taxon>
        <taxon>Pseudomonadati</taxon>
        <taxon>Pseudomonadota</taxon>
        <taxon>Gammaproteobacteria</taxon>
        <taxon>Enterobacterales</taxon>
        <taxon>Hafniaceae</taxon>
        <taxon>Edwardsiella</taxon>
    </lineage>
</organism>
<dbReference type="AlphaFoldDB" id="D4FB85"/>
<reference evidence="1 2" key="1">
    <citation type="submission" date="2010-02" db="EMBL/GenBank/DDBJ databases">
        <authorList>
            <person name="Weinstock G."/>
            <person name="Sodergren E."/>
            <person name="Clifton S."/>
            <person name="Fulton L."/>
            <person name="Fulton B."/>
            <person name="Courtney L."/>
            <person name="Fronick C."/>
            <person name="Harrison M."/>
            <person name="Strong C."/>
            <person name="Farmer C."/>
            <person name="Delahaunty K."/>
            <person name="Markovic C."/>
            <person name="Hall O."/>
            <person name="Minx P."/>
            <person name="Tomlinson C."/>
            <person name="Mitreva M."/>
            <person name="Nelson J."/>
            <person name="Hou S."/>
            <person name="Wollam A."/>
            <person name="Pepin K.H."/>
            <person name="Johnson M."/>
            <person name="Bhonagiri V."/>
            <person name="Zhang X."/>
            <person name="Suruliraj S."/>
            <person name="Warren W."/>
            <person name="Chinwalla A."/>
            <person name="Mardis E.R."/>
            <person name="Wilson R.K."/>
        </authorList>
    </citation>
    <scope>NUCLEOTIDE SEQUENCE [LARGE SCALE GENOMIC DNA]</scope>
    <source>
        <strain evidence="1 2">ATCC 23685</strain>
    </source>
</reference>
<dbReference type="HOGENOM" id="CLU_2616377_0_0_6"/>
<protein>
    <submittedName>
        <fullName evidence="1">Uncharacterized protein</fullName>
    </submittedName>
</protein>
<evidence type="ECO:0000313" key="1">
    <source>
        <dbReference type="EMBL" id="EFE20975.1"/>
    </source>
</evidence>
<sequence>MHVGHHQHHRTGVARGDLGALQGAGRAAELAQLANIAGTGRQWVAFWQGKSILFRHRALADLVYVVSRAGERYGCQRR</sequence>
<comment type="caution">
    <text evidence="1">The sequence shown here is derived from an EMBL/GenBank/DDBJ whole genome shotgun (WGS) entry which is preliminary data.</text>
</comment>
<evidence type="ECO:0000313" key="2">
    <source>
        <dbReference type="Proteomes" id="UP000003692"/>
    </source>
</evidence>